<evidence type="ECO:0000313" key="3">
    <source>
        <dbReference type="EMBL" id="CAL6030504.1"/>
    </source>
</evidence>
<proteinExistence type="predicted"/>
<keyword evidence="1" id="KW-0175">Coiled coil</keyword>
<evidence type="ECO:0000313" key="4">
    <source>
        <dbReference type="Proteomes" id="UP001642409"/>
    </source>
</evidence>
<name>A0AA86U5E4_9EUKA</name>
<dbReference type="AlphaFoldDB" id="A0AA86U5E4"/>
<accession>A0AA86U5E4</accession>
<evidence type="ECO:0000256" key="1">
    <source>
        <dbReference type="SAM" id="Coils"/>
    </source>
</evidence>
<organism evidence="2">
    <name type="scientific">Hexamita inflata</name>
    <dbReference type="NCBI Taxonomy" id="28002"/>
    <lineage>
        <taxon>Eukaryota</taxon>
        <taxon>Metamonada</taxon>
        <taxon>Diplomonadida</taxon>
        <taxon>Hexamitidae</taxon>
        <taxon>Hexamitinae</taxon>
        <taxon>Hexamita</taxon>
    </lineage>
</organism>
<dbReference type="InterPro" id="IPR016024">
    <property type="entry name" value="ARM-type_fold"/>
</dbReference>
<comment type="caution">
    <text evidence="2">The sequence shown here is derived from an EMBL/GenBank/DDBJ whole genome shotgun (WGS) entry which is preliminary data.</text>
</comment>
<feature type="coiled-coil region" evidence="1">
    <location>
        <begin position="794"/>
        <end position="837"/>
    </location>
</feature>
<dbReference type="EMBL" id="CATOUU010000471">
    <property type="protein sequence ID" value="CAI9931018.1"/>
    <property type="molecule type" value="Genomic_DNA"/>
</dbReference>
<dbReference type="Gene3D" id="1.25.10.10">
    <property type="entry name" value="Leucine-rich Repeat Variant"/>
    <property type="match status" value="1"/>
</dbReference>
<reference evidence="2" key="1">
    <citation type="submission" date="2023-06" db="EMBL/GenBank/DDBJ databases">
        <authorList>
            <person name="Kurt Z."/>
        </authorList>
    </citation>
    <scope>NUCLEOTIDE SEQUENCE</scope>
</reference>
<reference evidence="3 4" key="2">
    <citation type="submission" date="2024-07" db="EMBL/GenBank/DDBJ databases">
        <authorList>
            <person name="Akdeniz Z."/>
        </authorList>
    </citation>
    <scope>NUCLEOTIDE SEQUENCE [LARGE SCALE GENOMIC DNA]</scope>
</reference>
<dbReference type="InterPro" id="IPR011989">
    <property type="entry name" value="ARM-like"/>
</dbReference>
<sequence length="1088" mass="124734">MQQILHNTLLVIKDTRDTQERLNAEQQYQQLRAINPSDEFVQSMIYEIINDKITSPYAAVLLRKDLEKKDEGSCIYRLSNIQMGRDQMTQLLNFIAQNPEDQLIQVVAAFVHYLLDNGIVYNEAIEFAVQAYGSDNQNIRRMSVYLVQLICDASVATIQQLNFDFFEFLQKALGDQDDNIALCAVAALTSIIQHNRNKNGEPQIPQDIISQVFLAIIQRTSQALQNPIEKYSVKMMGNIIKILESSRDDVSSTLPTVIQFLTQIMQSNLTATQKRVAVVCFISMFNAKEAKKSLRTQIQQFIVECIFPGLTPTETEIQDFMNGVSLEDVQKLSLDEACATCVESAGFVLGKQIVFPLILQLTDSALQQNDYKLHLAAISAISCTEEMKDVLKQTDTEKLSNALLKLIQIDNVMTMSYCLTTITNLSAAFSPQLQKYHKQYVPIIAHLINHENERIATDASNALINYCFGLTYDQTYKYQQQIVDSIRTCLRRSMQIQANGMTLLHSICQIMDPEDLKPIFVELMPSIFQQFQEIMDAIRQVKEFTKSQVIYIESLVQLIANASSAVPELFDQYIELIAQNIVLIIQRSYHQEEHSLFNNTLKALEMLQHQFSDNLATHIEQIYSIFIKILQTDRAEIQTDLVHEGEMKITNPHITMQQVDVLQILSVYMDKFPAGLASHFGEIYQLITCFEPMTDELNYAWLNCMCIMLKPAIAAGFDYLEVHNKIFPLIFKELYPVDNNGMKKILMTNTKQCADGADAFYFYVKDYLTQQLIQFDPNYYQSEEMIFQALEYIYEKLNLLARVYQEEHEEIKDEIGEEELQSVIEQMNTEYQECMQQLSYCYSQFLVVFKDKIPANTLQKLVKIIQDWLQGTETDLTCFCTLEATGLLADIAQNTPSNIVTDIFKPILPLMFNTLQTKPDDYSLVQVTFYAFYEYLKCTQDSTVACDELVHLAINLLNSCEENGQYDALNAYDSICVFLVHAGKIQNQQEEFWAAVVEKCSLMDSDETSIATVLEFFVSNQFNGQIQLVSKLFFGQYYSKIKNDAKNAKLVGQIQNLVHTCKNDFERHITTNKNEFETKNARQFGLDV</sequence>
<dbReference type="Proteomes" id="UP001642409">
    <property type="component" value="Unassembled WGS sequence"/>
</dbReference>
<gene>
    <name evidence="2" type="ORF">HINF_LOCUS18663</name>
    <name evidence="3" type="ORF">HINF_LOCUS33381</name>
</gene>
<protein>
    <submittedName>
        <fullName evidence="2">Importin beta-3 subunit</fullName>
    </submittedName>
    <submittedName>
        <fullName evidence="3">Importin_beta-3 subunit</fullName>
    </submittedName>
</protein>
<dbReference type="EMBL" id="CAXDID020000116">
    <property type="protein sequence ID" value="CAL6030504.1"/>
    <property type="molecule type" value="Genomic_DNA"/>
</dbReference>
<evidence type="ECO:0000313" key="2">
    <source>
        <dbReference type="EMBL" id="CAI9931018.1"/>
    </source>
</evidence>
<keyword evidence="4" id="KW-1185">Reference proteome</keyword>
<dbReference type="SUPFAM" id="SSF48371">
    <property type="entry name" value="ARM repeat"/>
    <property type="match status" value="2"/>
</dbReference>